<evidence type="ECO:0000256" key="2">
    <source>
        <dbReference type="ARBA" id="ARBA00022884"/>
    </source>
</evidence>
<feature type="domain" description="RRM" evidence="5">
    <location>
        <begin position="214"/>
        <end position="286"/>
    </location>
</feature>
<dbReference type="SUPFAM" id="SSF54928">
    <property type="entry name" value="RNA-binding domain, RBD"/>
    <property type="match status" value="2"/>
</dbReference>
<evidence type="ECO:0000259" key="5">
    <source>
        <dbReference type="PROSITE" id="PS50102"/>
    </source>
</evidence>
<keyword evidence="1" id="KW-0677">Repeat</keyword>
<feature type="domain" description="RRM" evidence="5">
    <location>
        <begin position="496"/>
        <end position="568"/>
    </location>
</feature>
<dbReference type="PROSITE" id="PS50102">
    <property type="entry name" value="RRM"/>
    <property type="match status" value="4"/>
</dbReference>
<dbReference type="PANTHER" id="PTHR23189">
    <property type="entry name" value="RNA RECOGNITION MOTIF-CONTAINING"/>
    <property type="match status" value="1"/>
</dbReference>
<feature type="region of interest" description="Disordered" evidence="4">
    <location>
        <begin position="729"/>
        <end position="788"/>
    </location>
</feature>
<dbReference type="Proteomes" id="UP001497623">
    <property type="component" value="Unassembled WGS sequence"/>
</dbReference>
<evidence type="ECO:0000313" key="6">
    <source>
        <dbReference type="EMBL" id="CAL4133682.1"/>
    </source>
</evidence>
<dbReference type="Gene3D" id="3.30.70.330">
    <property type="match status" value="4"/>
</dbReference>
<gene>
    <name evidence="6" type="ORF">MNOR_LOCUS27248</name>
</gene>
<dbReference type="SMART" id="SM00360">
    <property type="entry name" value="RRM"/>
    <property type="match status" value="4"/>
</dbReference>
<evidence type="ECO:0000256" key="4">
    <source>
        <dbReference type="SAM" id="MobiDB-lite"/>
    </source>
</evidence>
<sequence>MSSTTKKKHVEKEIYEDFSVPGDDLTIVKVVKPRGNNLHQEGDEEVCFLQEESNIAQRQTDDIDQEGVEIEQEIVDIAQETINIIQESTLDISQDGTVDIATTEDEEEDGSAASDSVQEMDQNDGQNDADGQTDQQWWRDRGGGGTHLDSTEKQCSSTAQVSHRPHPYIRVKNFQNLQDNNLNGKNAKSSSSSDAQNVLPETRVESEKKFNQNCRLFVGNIPKDLQEEELKRRFSEYGEIGQFKFNKEGFYAFIGFDYRHNAEKAKNELQKCDILGRRLKIRFAAFTTGVQIKYLSPNVSNELLRKSFATFGDIDICRVLVNERGKPSGEGIVVFSDKKGQSNALQKCREECYFLTKDPRPCIVEPFVSKGQEDGFPEVDMNKNKEYKQERCIGPHFADPYTFEYEIGQRYKKLYDVFKNRRTKLQRDFGLELKNNYRGGGRSDYNVGTDQHIFNYKFAYLNCFENRIREKLAKLTCPQLDLPPMDTTEMKFSSKSRLYIGNLPKGMKEERLTTMCEMYGELGQFNFNEDGCYALVNFDYRKNAEKAKEELQSQQIEGRYLKIHFASVSTGVLVNNLSPHVSNELLEKAFTVFGAVESCKVIVDDRGKPTGEGIVIFIDKKAWSLALKKCMEACYCLTSNPRPCIIEPLQPETDEDQPEITMNRNKYYVDDRSVEPRFAAKDSVEYNHGLKIKRIYDLYNQRKGALEIEFEQELEKLDESKAVAQHHFPGIMNPRHPVRGGGGMAGNHWSGREESSYSSSKGGGYGRGRGHHGRGRDQQYGKGRDRRW</sequence>
<dbReference type="GO" id="GO:0003723">
    <property type="term" value="F:RNA binding"/>
    <property type="evidence" value="ECO:0007669"/>
    <property type="project" value="UniProtKB-UniRule"/>
</dbReference>
<dbReference type="InterPro" id="IPR035979">
    <property type="entry name" value="RBD_domain_sf"/>
</dbReference>
<name>A0AAV2RQ40_MEGNR</name>
<dbReference type="Pfam" id="PF00076">
    <property type="entry name" value="RRM_1"/>
    <property type="match status" value="4"/>
</dbReference>
<dbReference type="Gene3D" id="6.10.250.1170">
    <property type="match status" value="2"/>
</dbReference>
<protein>
    <recommendedName>
        <fullName evidence="5">RRM domain-containing protein</fullName>
    </recommendedName>
</protein>
<dbReference type="EMBL" id="CAXKWB010028350">
    <property type="protein sequence ID" value="CAL4133682.1"/>
    <property type="molecule type" value="Genomic_DNA"/>
</dbReference>
<evidence type="ECO:0000313" key="7">
    <source>
        <dbReference type="Proteomes" id="UP001497623"/>
    </source>
</evidence>
<keyword evidence="7" id="KW-1185">Reference proteome</keyword>
<feature type="compositionally biased region" description="Low complexity" evidence="4">
    <location>
        <begin position="123"/>
        <end position="136"/>
    </location>
</feature>
<dbReference type="AlphaFoldDB" id="A0AAV2RQ40"/>
<dbReference type="FunFam" id="3.30.70.330:FF:000043">
    <property type="entry name" value="paraspeckle component 1 isoform X1"/>
    <property type="match status" value="2"/>
</dbReference>
<feature type="region of interest" description="Disordered" evidence="4">
    <location>
        <begin position="103"/>
        <end position="166"/>
    </location>
</feature>
<comment type="caution">
    <text evidence="6">The sequence shown here is derived from an EMBL/GenBank/DDBJ whole genome shotgun (WGS) entry which is preliminary data.</text>
</comment>
<dbReference type="InterPro" id="IPR000504">
    <property type="entry name" value="RRM_dom"/>
</dbReference>
<proteinExistence type="predicted"/>
<keyword evidence="2 3" id="KW-0694">RNA-binding</keyword>
<dbReference type="InterPro" id="IPR012975">
    <property type="entry name" value="NOPS"/>
</dbReference>
<feature type="domain" description="RRM" evidence="5">
    <location>
        <begin position="288"/>
        <end position="386"/>
    </location>
</feature>
<feature type="compositionally biased region" description="Basic and acidic residues" evidence="4">
    <location>
        <begin position="775"/>
        <end position="788"/>
    </location>
</feature>
<evidence type="ECO:0000256" key="3">
    <source>
        <dbReference type="PROSITE-ProRule" id="PRU00176"/>
    </source>
</evidence>
<reference evidence="6 7" key="1">
    <citation type="submission" date="2024-05" db="EMBL/GenBank/DDBJ databases">
        <authorList>
            <person name="Wallberg A."/>
        </authorList>
    </citation>
    <scope>NUCLEOTIDE SEQUENCE [LARGE SCALE GENOMIC DNA]</scope>
</reference>
<feature type="domain" description="RRM" evidence="5">
    <location>
        <begin position="570"/>
        <end position="681"/>
    </location>
</feature>
<accession>A0AAV2RQ40</accession>
<evidence type="ECO:0000256" key="1">
    <source>
        <dbReference type="ARBA" id="ARBA00022737"/>
    </source>
</evidence>
<dbReference type="Pfam" id="PF08075">
    <property type="entry name" value="NOPS"/>
    <property type="match status" value="2"/>
</dbReference>
<dbReference type="InterPro" id="IPR012677">
    <property type="entry name" value="Nucleotide-bd_a/b_plait_sf"/>
</dbReference>
<organism evidence="6 7">
    <name type="scientific">Meganyctiphanes norvegica</name>
    <name type="common">Northern krill</name>
    <name type="synonym">Thysanopoda norvegica</name>
    <dbReference type="NCBI Taxonomy" id="48144"/>
    <lineage>
        <taxon>Eukaryota</taxon>
        <taxon>Metazoa</taxon>
        <taxon>Ecdysozoa</taxon>
        <taxon>Arthropoda</taxon>
        <taxon>Crustacea</taxon>
        <taxon>Multicrustacea</taxon>
        <taxon>Malacostraca</taxon>
        <taxon>Eumalacostraca</taxon>
        <taxon>Eucarida</taxon>
        <taxon>Euphausiacea</taxon>
        <taxon>Euphausiidae</taxon>
        <taxon>Meganyctiphanes</taxon>
    </lineage>
</organism>